<dbReference type="InterPro" id="IPR003593">
    <property type="entry name" value="AAA+_ATPase"/>
</dbReference>
<dbReference type="GO" id="GO:0022857">
    <property type="term" value="F:transmembrane transporter activity"/>
    <property type="evidence" value="ECO:0007669"/>
    <property type="project" value="TreeGrafter"/>
</dbReference>
<evidence type="ECO:0000313" key="6">
    <source>
        <dbReference type="Proteomes" id="UP000177112"/>
    </source>
</evidence>
<keyword evidence="2" id="KW-0547">Nucleotide-binding</keyword>
<keyword evidence="3 5" id="KW-0067">ATP-binding</keyword>
<dbReference type="PANTHER" id="PTHR24220:SF86">
    <property type="entry name" value="ABC TRANSPORTER ABCH.1"/>
    <property type="match status" value="1"/>
</dbReference>
<dbReference type="InterPro" id="IPR017871">
    <property type="entry name" value="ABC_transporter-like_CS"/>
</dbReference>
<evidence type="ECO:0000256" key="1">
    <source>
        <dbReference type="ARBA" id="ARBA00022448"/>
    </source>
</evidence>
<dbReference type="GO" id="GO:0005524">
    <property type="term" value="F:ATP binding"/>
    <property type="evidence" value="ECO:0007669"/>
    <property type="project" value="UniProtKB-KW"/>
</dbReference>
<sequence length="230" mass="25303">MIEIKNITKTYKTGDVEFKALNNVSFSIADGEFVAIMGPSGSGKSTLMHILGALDSPTDGTYLLDDKDVSTLSDDELADIRRDKIGFVFQSFNLLPRTTVLRNVMLPLVYAGIHGPLREKRAKNALISTGLDEAHFHHLSNQLSGGQIQRVAIARALVNNPSLILADEPTGNLDSKTGEIVIGTFQKLNKELGRTVILITHEQEIAEHADRILFIKDGELTENKTTHKKE</sequence>
<evidence type="ECO:0000256" key="3">
    <source>
        <dbReference type="ARBA" id="ARBA00022840"/>
    </source>
</evidence>
<feature type="domain" description="ABC transporter" evidence="4">
    <location>
        <begin position="2"/>
        <end position="230"/>
    </location>
</feature>
<dbReference type="GO" id="GO:0098796">
    <property type="term" value="C:membrane protein complex"/>
    <property type="evidence" value="ECO:0007669"/>
    <property type="project" value="UniProtKB-ARBA"/>
</dbReference>
<dbReference type="PROSITE" id="PS50893">
    <property type="entry name" value="ABC_TRANSPORTER_2"/>
    <property type="match status" value="1"/>
</dbReference>
<dbReference type="SUPFAM" id="SSF52540">
    <property type="entry name" value="P-loop containing nucleoside triphosphate hydrolases"/>
    <property type="match status" value="1"/>
</dbReference>
<dbReference type="AlphaFoldDB" id="A0A1F6VPH2"/>
<evidence type="ECO:0000256" key="2">
    <source>
        <dbReference type="ARBA" id="ARBA00022741"/>
    </source>
</evidence>
<reference evidence="5 6" key="1">
    <citation type="journal article" date="2016" name="Nat. Commun.">
        <title>Thousands of microbial genomes shed light on interconnected biogeochemical processes in an aquifer system.</title>
        <authorList>
            <person name="Anantharaman K."/>
            <person name="Brown C.T."/>
            <person name="Hug L.A."/>
            <person name="Sharon I."/>
            <person name="Castelle C.J."/>
            <person name="Probst A.J."/>
            <person name="Thomas B.C."/>
            <person name="Singh A."/>
            <person name="Wilkins M.J."/>
            <person name="Karaoz U."/>
            <person name="Brodie E.L."/>
            <person name="Williams K.H."/>
            <person name="Hubbard S.S."/>
            <person name="Banfield J.F."/>
        </authorList>
    </citation>
    <scope>NUCLEOTIDE SEQUENCE [LARGE SCALE GENOMIC DNA]</scope>
</reference>
<keyword evidence="1" id="KW-0813">Transport</keyword>
<protein>
    <submittedName>
        <fullName evidence="5">Macrolide ABC transporter ATP-binding protein</fullName>
    </submittedName>
</protein>
<dbReference type="CDD" id="cd03255">
    <property type="entry name" value="ABC_MJ0796_LolCDE_FtsE"/>
    <property type="match status" value="1"/>
</dbReference>
<dbReference type="EMBL" id="MFTY01000015">
    <property type="protein sequence ID" value="OGI71345.1"/>
    <property type="molecule type" value="Genomic_DNA"/>
</dbReference>
<dbReference type="InterPro" id="IPR015854">
    <property type="entry name" value="ABC_transpr_LolD-like"/>
</dbReference>
<evidence type="ECO:0000313" key="5">
    <source>
        <dbReference type="EMBL" id="OGI71345.1"/>
    </source>
</evidence>
<gene>
    <name evidence="5" type="ORF">A3B84_00570</name>
</gene>
<dbReference type="Proteomes" id="UP000177112">
    <property type="component" value="Unassembled WGS sequence"/>
</dbReference>
<dbReference type="GO" id="GO:0016887">
    <property type="term" value="F:ATP hydrolysis activity"/>
    <property type="evidence" value="ECO:0007669"/>
    <property type="project" value="InterPro"/>
</dbReference>
<dbReference type="InterPro" id="IPR017911">
    <property type="entry name" value="MacB-like_ATP-bd"/>
</dbReference>
<dbReference type="SMART" id="SM00382">
    <property type="entry name" value="AAA"/>
    <property type="match status" value="1"/>
</dbReference>
<organism evidence="5 6">
    <name type="scientific">Candidatus Nomurabacteria bacterium RIFCSPHIGHO2_02_FULL_35_13</name>
    <dbReference type="NCBI Taxonomy" id="1801748"/>
    <lineage>
        <taxon>Bacteria</taxon>
        <taxon>Candidatus Nomuraibacteriota</taxon>
    </lineage>
</organism>
<name>A0A1F6VPH2_9BACT</name>
<dbReference type="STRING" id="1801748.A3B84_00570"/>
<dbReference type="Pfam" id="PF00005">
    <property type="entry name" value="ABC_tran"/>
    <property type="match status" value="1"/>
</dbReference>
<dbReference type="InterPro" id="IPR027417">
    <property type="entry name" value="P-loop_NTPase"/>
</dbReference>
<dbReference type="PANTHER" id="PTHR24220">
    <property type="entry name" value="IMPORT ATP-BINDING PROTEIN"/>
    <property type="match status" value="1"/>
</dbReference>
<comment type="caution">
    <text evidence="5">The sequence shown here is derived from an EMBL/GenBank/DDBJ whole genome shotgun (WGS) entry which is preliminary data.</text>
</comment>
<dbReference type="GO" id="GO:0005886">
    <property type="term" value="C:plasma membrane"/>
    <property type="evidence" value="ECO:0007669"/>
    <property type="project" value="TreeGrafter"/>
</dbReference>
<dbReference type="InterPro" id="IPR003439">
    <property type="entry name" value="ABC_transporter-like_ATP-bd"/>
</dbReference>
<dbReference type="PROSITE" id="PS00211">
    <property type="entry name" value="ABC_TRANSPORTER_1"/>
    <property type="match status" value="1"/>
</dbReference>
<accession>A0A1F6VPH2</accession>
<evidence type="ECO:0000259" key="4">
    <source>
        <dbReference type="PROSITE" id="PS50893"/>
    </source>
</evidence>
<dbReference type="FunFam" id="3.40.50.300:FF:000032">
    <property type="entry name" value="Export ABC transporter ATP-binding protein"/>
    <property type="match status" value="1"/>
</dbReference>
<proteinExistence type="predicted"/>
<dbReference type="Gene3D" id="3.40.50.300">
    <property type="entry name" value="P-loop containing nucleotide triphosphate hydrolases"/>
    <property type="match status" value="1"/>
</dbReference>